<evidence type="ECO:0000256" key="5">
    <source>
        <dbReference type="ARBA" id="ARBA00022989"/>
    </source>
</evidence>
<dbReference type="SUPFAM" id="SSF50182">
    <property type="entry name" value="Sm-like ribonucleoproteins"/>
    <property type="match status" value="1"/>
</dbReference>
<dbReference type="Gene3D" id="3.30.70.100">
    <property type="match status" value="1"/>
</dbReference>
<keyword evidence="7" id="KW-0175">Coiled coil</keyword>
<dbReference type="AlphaFoldDB" id="A0A1M5NFD9"/>
<sequence>MLNFTIQKIKPVKMNNGTNWRTIFIFFTLISCLSIAAQSTKKEIDSTTHKIGIKNSLNQIALEKKAENDKKESQEKYITYQKIQKQNKTFNLIELQVQNAKFLLDKGFAYKDITEEIHQLKEWEEFAVKGIIGKQFKVLTDRNLNSTSILLDELLKRTSNRLEKISIENNELSKTQEKIDSLVADKNLYFVPTDSVAREIYRLNSLKMSSDIDMVSERLKNAVDSIQTLKILGDQLKYKIESDIIENDRLRQLELDQLFTKKVAVFERPNIKTLMIQDPLAFSIKTNNLVFYFYIINNINSIVAMLVLIIGLGIYFRLQKRKFLNLGYEKNMLIDVHFLNNPFASAILVGLSLYQFVLPMPPLIFSIIIWTTSTISLTIMMWKSITKIFVWKIWIAIFVLNLMALFDLIILIHFVGESYLILAINTLGISIGIYAFINRDQIQRKIYLWYILLAATIQIFSFYFLVNGHYNLGKFLMTKAVYTVVVVFALYTTFVIVKEIGLMNKILNEVDEDKPKQTIKSIPHQFSIGFYLLIFVCCFLLMVRNTFTFQNIVEPFRNSISEPRSIGNISFTYQNIVTFILVILLSSFISKVVSFLASESQIINTKNKTKDFGSWLFLSRIAIVTLGVLVAFASAGIPLDRITLIISALGVGIGFGMQSLVNNLISGLIIAFEKPVSINDIIEVGTQSGKMKSIGIRSSVVTTYDGADVIIPNGELLNQNLTNWTLGSSTRRSEIRFGVAYGTDLELLQNLLFEILKKNKNVLMKPIPGIWFTKFGDSSIDIVLKYWIKHFEFDNDTRSELIIAIDKKLKENNIVIPFAQHDIRIINTDIEPKTET</sequence>
<feature type="domain" description="Mechanosensitive ion channel MscS C-terminal" evidence="10">
    <location>
        <begin position="734"/>
        <end position="816"/>
    </location>
</feature>
<feature type="transmembrane region" description="Helical" evidence="8">
    <location>
        <begin position="526"/>
        <end position="543"/>
    </location>
</feature>
<evidence type="ECO:0000313" key="11">
    <source>
        <dbReference type="EMBL" id="SHG88238.1"/>
    </source>
</evidence>
<dbReference type="Pfam" id="PF21082">
    <property type="entry name" value="MS_channel_3rd"/>
    <property type="match status" value="1"/>
</dbReference>
<organism evidence="11 12">
    <name type="scientific">Flavobacterium fluvii</name>
    <dbReference type="NCBI Taxonomy" id="468056"/>
    <lineage>
        <taxon>Bacteria</taxon>
        <taxon>Pseudomonadati</taxon>
        <taxon>Bacteroidota</taxon>
        <taxon>Flavobacteriia</taxon>
        <taxon>Flavobacteriales</taxon>
        <taxon>Flavobacteriaceae</taxon>
        <taxon>Flavobacterium</taxon>
    </lineage>
</organism>
<dbReference type="Gene3D" id="2.30.30.60">
    <property type="match status" value="1"/>
</dbReference>
<dbReference type="RefSeq" id="WP_084546286.1">
    <property type="nucleotide sequence ID" value="NZ_FQWB01000008.1"/>
</dbReference>
<dbReference type="SUPFAM" id="SSF82689">
    <property type="entry name" value="Mechanosensitive channel protein MscS (YggB), C-terminal domain"/>
    <property type="match status" value="1"/>
</dbReference>
<evidence type="ECO:0000256" key="2">
    <source>
        <dbReference type="ARBA" id="ARBA00008017"/>
    </source>
</evidence>
<dbReference type="PANTHER" id="PTHR30347">
    <property type="entry name" value="POTASSIUM CHANNEL RELATED"/>
    <property type="match status" value="1"/>
</dbReference>
<dbReference type="GO" id="GO:0008381">
    <property type="term" value="F:mechanosensitive monoatomic ion channel activity"/>
    <property type="evidence" value="ECO:0007669"/>
    <property type="project" value="UniProtKB-ARBA"/>
</dbReference>
<dbReference type="PANTHER" id="PTHR30347:SF1">
    <property type="entry name" value="MECHANOSENSITIVE CHANNEL MSCK"/>
    <property type="match status" value="1"/>
</dbReference>
<accession>A0A1M5NFD9</accession>
<evidence type="ECO:0000256" key="6">
    <source>
        <dbReference type="ARBA" id="ARBA00023136"/>
    </source>
</evidence>
<feature type="transmembrane region" description="Helical" evidence="8">
    <location>
        <begin position="643"/>
        <end position="665"/>
    </location>
</feature>
<feature type="transmembrane region" description="Helical" evidence="8">
    <location>
        <begin position="446"/>
        <end position="465"/>
    </location>
</feature>
<protein>
    <submittedName>
        <fullName evidence="11">Mechanosensitive ion channel</fullName>
    </submittedName>
</protein>
<feature type="transmembrane region" description="Helical" evidence="8">
    <location>
        <begin position="617"/>
        <end position="637"/>
    </location>
</feature>
<dbReference type="EMBL" id="FQWB01000008">
    <property type="protein sequence ID" value="SHG88238.1"/>
    <property type="molecule type" value="Genomic_DNA"/>
</dbReference>
<feature type="transmembrane region" description="Helical" evidence="8">
    <location>
        <begin position="291"/>
        <end position="318"/>
    </location>
</feature>
<feature type="transmembrane region" description="Helical" evidence="8">
    <location>
        <begin position="389"/>
        <end position="412"/>
    </location>
</feature>
<name>A0A1M5NFD9_9FLAO</name>
<feature type="transmembrane region" description="Helical" evidence="8">
    <location>
        <begin position="363"/>
        <end position="382"/>
    </location>
</feature>
<comment type="similarity">
    <text evidence="2">Belongs to the MscS (TC 1.A.23) family.</text>
</comment>
<evidence type="ECO:0000256" key="3">
    <source>
        <dbReference type="ARBA" id="ARBA00022475"/>
    </source>
</evidence>
<dbReference type="InterPro" id="IPR010920">
    <property type="entry name" value="LSM_dom_sf"/>
</dbReference>
<evidence type="ECO:0000259" key="10">
    <source>
        <dbReference type="Pfam" id="PF21082"/>
    </source>
</evidence>
<dbReference type="Gene3D" id="1.10.287.1260">
    <property type="match status" value="1"/>
</dbReference>
<evidence type="ECO:0000313" key="12">
    <source>
        <dbReference type="Proteomes" id="UP000184516"/>
    </source>
</evidence>
<feature type="coiled-coil region" evidence="7">
    <location>
        <begin position="155"/>
        <end position="185"/>
    </location>
</feature>
<comment type="subcellular location">
    <subcellularLocation>
        <location evidence="1">Cell membrane</location>
        <topology evidence="1">Multi-pass membrane protein</topology>
    </subcellularLocation>
</comment>
<dbReference type="InterPro" id="IPR052702">
    <property type="entry name" value="MscS-like_channel"/>
</dbReference>
<dbReference type="InterPro" id="IPR023408">
    <property type="entry name" value="MscS_beta-dom_sf"/>
</dbReference>
<keyword evidence="4 8" id="KW-0812">Transmembrane</keyword>
<evidence type="ECO:0000256" key="4">
    <source>
        <dbReference type="ARBA" id="ARBA00022692"/>
    </source>
</evidence>
<dbReference type="InterPro" id="IPR011066">
    <property type="entry name" value="MscS_channel_C_sf"/>
</dbReference>
<feature type="domain" description="Mechanosensitive ion channel MscS" evidence="9">
    <location>
        <begin position="660"/>
        <end position="725"/>
    </location>
</feature>
<feature type="transmembrane region" description="Helical" evidence="8">
    <location>
        <begin position="480"/>
        <end position="497"/>
    </location>
</feature>
<evidence type="ECO:0000256" key="7">
    <source>
        <dbReference type="SAM" id="Coils"/>
    </source>
</evidence>
<gene>
    <name evidence="11" type="ORF">SAMN05443549_10815</name>
</gene>
<dbReference type="GO" id="GO:0005886">
    <property type="term" value="C:plasma membrane"/>
    <property type="evidence" value="ECO:0007669"/>
    <property type="project" value="UniProtKB-SubCell"/>
</dbReference>
<dbReference type="InterPro" id="IPR006685">
    <property type="entry name" value="MscS_channel_2nd"/>
</dbReference>
<dbReference type="STRING" id="468056.SAMN05443549_10815"/>
<evidence type="ECO:0000259" key="9">
    <source>
        <dbReference type="Pfam" id="PF00924"/>
    </source>
</evidence>
<feature type="transmembrane region" description="Helical" evidence="8">
    <location>
        <begin position="576"/>
        <end position="597"/>
    </location>
</feature>
<keyword evidence="3" id="KW-1003">Cell membrane</keyword>
<dbReference type="InterPro" id="IPR011014">
    <property type="entry name" value="MscS_channel_TM-2"/>
</dbReference>
<dbReference type="Pfam" id="PF00924">
    <property type="entry name" value="MS_channel_2nd"/>
    <property type="match status" value="1"/>
</dbReference>
<evidence type="ECO:0000256" key="8">
    <source>
        <dbReference type="SAM" id="Phobius"/>
    </source>
</evidence>
<keyword evidence="12" id="KW-1185">Reference proteome</keyword>
<feature type="transmembrane region" description="Helical" evidence="8">
    <location>
        <begin position="338"/>
        <end position="357"/>
    </location>
</feature>
<feature type="transmembrane region" description="Helical" evidence="8">
    <location>
        <begin position="418"/>
        <end position="437"/>
    </location>
</feature>
<keyword evidence="6 8" id="KW-0472">Membrane</keyword>
<proteinExistence type="inferred from homology"/>
<dbReference type="InterPro" id="IPR049278">
    <property type="entry name" value="MS_channel_C"/>
</dbReference>
<dbReference type="Proteomes" id="UP000184516">
    <property type="component" value="Unassembled WGS sequence"/>
</dbReference>
<dbReference type="OrthoDB" id="9809206at2"/>
<keyword evidence="5 8" id="KW-1133">Transmembrane helix</keyword>
<evidence type="ECO:0000256" key="1">
    <source>
        <dbReference type="ARBA" id="ARBA00004651"/>
    </source>
</evidence>
<dbReference type="SUPFAM" id="SSF82861">
    <property type="entry name" value="Mechanosensitive channel protein MscS (YggB), transmembrane region"/>
    <property type="match status" value="1"/>
</dbReference>
<reference evidence="12" key="1">
    <citation type="submission" date="2016-11" db="EMBL/GenBank/DDBJ databases">
        <authorList>
            <person name="Varghese N."/>
            <person name="Submissions S."/>
        </authorList>
    </citation>
    <scope>NUCLEOTIDE SEQUENCE [LARGE SCALE GENOMIC DNA]</scope>
    <source>
        <strain evidence="12">DSM 19978</strain>
    </source>
</reference>